<reference evidence="2" key="1">
    <citation type="journal article" date="2020" name="Stud. Mycol.">
        <title>101 Dothideomycetes genomes: a test case for predicting lifestyles and emergence of pathogens.</title>
        <authorList>
            <person name="Haridas S."/>
            <person name="Albert R."/>
            <person name="Binder M."/>
            <person name="Bloem J."/>
            <person name="Labutti K."/>
            <person name="Salamov A."/>
            <person name="Andreopoulos B."/>
            <person name="Baker S."/>
            <person name="Barry K."/>
            <person name="Bills G."/>
            <person name="Bluhm B."/>
            <person name="Cannon C."/>
            <person name="Castanera R."/>
            <person name="Culley D."/>
            <person name="Daum C."/>
            <person name="Ezra D."/>
            <person name="Gonzalez J."/>
            <person name="Henrissat B."/>
            <person name="Kuo A."/>
            <person name="Liang C."/>
            <person name="Lipzen A."/>
            <person name="Lutzoni F."/>
            <person name="Magnuson J."/>
            <person name="Mondo S."/>
            <person name="Nolan M."/>
            <person name="Ohm R."/>
            <person name="Pangilinan J."/>
            <person name="Park H.-J."/>
            <person name="Ramirez L."/>
            <person name="Alfaro M."/>
            <person name="Sun H."/>
            <person name="Tritt A."/>
            <person name="Yoshinaga Y."/>
            <person name="Zwiers L.-H."/>
            <person name="Turgeon B."/>
            <person name="Goodwin S."/>
            <person name="Spatafora J."/>
            <person name="Crous P."/>
            <person name="Grigoriev I."/>
        </authorList>
    </citation>
    <scope>NUCLEOTIDE SEQUENCE</scope>
    <source>
        <strain evidence="2">CBS 121167</strain>
    </source>
</reference>
<organism evidence="2 3">
    <name type="scientific">Aplosporella prunicola CBS 121167</name>
    <dbReference type="NCBI Taxonomy" id="1176127"/>
    <lineage>
        <taxon>Eukaryota</taxon>
        <taxon>Fungi</taxon>
        <taxon>Dikarya</taxon>
        <taxon>Ascomycota</taxon>
        <taxon>Pezizomycotina</taxon>
        <taxon>Dothideomycetes</taxon>
        <taxon>Dothideomycetes incertae sedis</taxon>
        <taxon>Botryosphaeriales</taxon>
        <taxon>Aplosporellaceae</taxon>
        <taxon>Aplosporella</taxon>
    </lineage>
</organism>
<evidence type="ECO:0000313" key="3">
    <source>
        <dbReference type="Proteomes" id="UP000799438"/>
    </source>
</evidence>
<sequence length="847" mass="90994">MTYRPSPPHRSFEQLPSHPAASVTTTPPRKPLATSPLHSPDANSASDQKLLHTPPRRAPTSPIAPGTPALSNGRARRLSSSSTATRPTPNSLSSTGSYFTPRSTGSGADAPSPATRKPPAHLETSNGPPFALITRPRPSHSDAARTPTFAHYDFAQYPTTPTESTPRPPYADDVRHSRTRSLPASHDKNTGRRSRSSSRDSAMASDDQSDYDFAYSHRGATKTNGAGPRLDLKNASNEDLFLNIAQDGPQRQDGDEDTARLERRRSRIARASRQSMPVNSLSSPIKTSTSIPVKSGAAEGRIGGSHYRRVSQLPSPSYTSAGRDQSLSAALAVEGQRSRFGMSVHSSFPLPKSRGGEDDAQSQNRRFSVTDSTRRTEGGRELRYRPSNLTSTSTPRSNNLPTTPLETSPEITSGRTAEQQSGRDGSESMDSTNAPSTVWDELDELKSRIKKLELTGKLPPTSGAAVSLGERPRTATTQATSVIASPKHHRKQSISPPETAVSATEKGASHPLLHSALAKCRVQVAPGLFRVLETTASDALDLSAMTGNSGSGSNSAANGAAVTERQLRRKADSMCRSLTELCIALCEGVPSPTNPTTPSLVSPALAPVPRRSSIHTNGDYQQQQPPRGASAEPDDGARNSPSRALNRIEARRISMHGGMSSAGNSPREPPDRERTTPTGRYSRNGSSLLSSRPRRATINNDDQEGEDDQTLRVPSRAMTDYSQQKRSNRLSREYTSQVPLPDHPPVAMLQHSGSLRRTNGVTPTSEQAPPLSASLLRDGSRRYLDRSTPPAYPSPTTSQENSMSSSEERRQRIAALTGGNSSYVSSPRSAAGISRTGSLSRRLHQNT</sequence>
<dbReference type="AlphaFoldDB" id="A0A6A6B6I3"/>
<dbReference type="RefSeq" id="XP_033395455.1">
    <property type="nucleotide sequence ID" value="XM_033543355.1"/>
</dbReference>
<feature type="region of interest" description="Disordered" evidence="1">
    <location>
        <begin position="590"/>
        <end position="642"/>
    </location>
</feature>
<feature type="compositionally biased region" description="Polar residues" evidence="1">
    <location>
        <begin position="387"/>
        <end position="436"/>
    </location>
</feature>
<feature type="region of interest" description="Disordered" evidence="1">
    <location>
        <begin position="656"/>
        <end position="847"/>
    </location>
</feature>
<feature type="compositionally biased region" description="Polar residues" evidence="1">
    <location>
        <begin position="751"/>
        <end position="767"/>
    </location>
</feature>
<evidence type="ECO:0000313" key="2">
    <source>
        <dbReference type="EMBL" id="KAF2139742.1"/>
    </source>
</evidence>
<accession>A0A6A6B6I3</accession>
<feature type="region of interest" description="Disordered" evidence="1">
    <location>
        <begin position="266"/>
        <end position="322"/>
    </location>
</feature>
<feature type="region of interest" description="Disordered" evidence="1">
    <location>
        <begin position="215"/>
        <end position="234"/>
    </location>
</feature>
<dbReference type="Proteomes" id="UP000799438">
    <property type="component" value="Unassembled WGS sequence"/>
</dbReference>
<feature type="compositionally biased region" description="Basic and acidic residues" evidence="1">
    <location>
        <begin position="372"/>
        <end position="384"/>
    </location>
</feature>
<feature type="compositionally biased region" description="Polar residues" evidence="1">
    <location>
        <begin position="614"/>
        <end position="625"/>
    </location>
</feature>
<dbReference type="GeneID" id="54300852"/>
<keyword evidence="3" id="KW-1185">Reference proteome</keyword>
<feature type="compositionally biased region" description="Polar residues" evidence="1">
    <location>
        <begin position="87"/>
        <end position="106"/>
    </location>
</feature>
<evidence type="ECO:0008006" key="4">
    <source>
        <dbReference type="Google" id="ProtNLM"/>
    </source>
</evidence>
<evidence type="ECO:0000256" key="1">
    <source>
        <dbReference type="SAM" id="MobiDB-lite"/>
    </source>
</evidence>
<feature type="compositionally biased region" description="Polar residues" evidence="1">
    <location>
        <begin position="681"/>
        <end position="690"/>
    </location>
</feature>
<dbReference type="EMBL" id="ML995492">
    <property type="protein sequence ID" value="KAF2139742.1"/>
    <property type="molecule type" value="Genomic_DNA"/>
</dbReference>
<feature type="region of interest" description="Disordered" evidence="1">
    <location>
        <begin position="460"/>
        <end position="500"/>
    </location>
</feature>
<feature type="region of interest" description="Disordered" evidence="1">
    <location>
        <begin position="342"/>
        <end position="438"/>
    </location>
</feature>
<feature type="compositionally biased region" description="Polar residues" evidence="1">
    <location>
        <begin position="474"/>
        <end position="483"/>
    </location>
</feature>
<feature type="compositionally biased region" description="Polar residues" evidence="1">
    <location>
        <begin position="361"/>
        <end position="371"/>
    </location>
</feature>
<gene>
    <name evidence="2" type="ORF">K452DRAFT_310630</name>
</gene>
<protein>
    <recommendedName>
        <fullName evidence="4">LPXTG-motif cell wall anchor domain protein</fullName>
    </recommendedName>
</protein>
<feature type="region of interest" description="Disordered" evidence="1">
    <location>
        <begin position="1"/>
        <end position="210"/>
    </location>
</feature>
<proteinExistence type="predicted"/>
<dbReference type="OrthoDB" id="5369729at2759"/>
<feature type="compositionally biased region" description="Polar residues" evidence="1">
    <location>
        <begin position="312"/>
        <end position="322"/>
    </location>
</feature>
<feature type="compositionally biased region" description="Polar residues" evidence="1">
    <location>
        <begin position="818"/>
        <end position="828"/>
    </location>
</feature>
<name>A0A6A6B6I3_9PEZI</name>
<feature type="compositionally biased region" description="Polar residues" evidence="1">
    <location>
        <begin position="276"/>
        <end position="292"/>
    </location>
</feature>